<dbReference type="PANTHER" id="PTHR34135:SF2">
    <property type="entry name" value="LYSOZYME"/>
    <property type="match status" value="1"/>
</dbReference>
<gene>
    <name evidence="5" type="ORF">Q9312_16325</name>
</gene>
<dbReference type="GO" id="GO:0016052">
    <property type="term" value="P:carbohydrate catabolic process"/>
    <property type="evidence" value="ECO:0007669"/>
    <property type="project" value="TreeGrafter"/>
</dbReference>
<keyword evidence="2" id="KW-0378">Hydrolase</keyword>
<dbReference type="RefSeq" id="WP_309201933.1">
    <property type="nucleotide sequence ID" value="NZ_CP133548.1"/>
</dbReference>
<keyword evidence="6" id="KW-1185">Reference proteome</keyword>
<accession>A0AA51RSP2</accession>
<evidence type="ECO:0000256" key="1">
    <source>
        <dbReference type="ARBA" id="ARBA00010646"/>
    </source>
</evidence>
<dbReference type="InterPro" id="IPR002053">
    <property type="entry name" value="Glyco_hydro_25"/>
</dbReference>
<evidence type="ECO:0000256" key="3">
    <source>
        <dbReference type="ARBA" id="ARBA00023295"/>
    </source>
</evidence>
<proteinExistence type="inferred from homology"/>
<dbReference type="GO" id="GO:0003796">
    <property type="term" value="F:lysozyme activity"/>
    <property type="evidence" value="ECO:0007669"/>
    <property type="project" value="InterPro"/>
</dbReference>
<dbReference type="Pfam" id="PF01183">
    <property type="entry name" value="Glyco_hydro_25"/>
    <property type="match status" value="1"/>
</dbReference>
<organism evidence="5 6">
    <name type="scientific">Pleionea litopenaei</name>
    <dbReference type="NCBI Taxonomy" id="3070815"/>
    <lineage>
        <taxon>Bacteria</taxon>
        <taxon>Pseudomonadati</taxon>
        <taxon>Pseudomonadota</taxon>
        <taxon>Gammaproteobacteria</taxon>
        <taxon>Oceanospirillales</taxon>
        <taxon>Pleioneaceae</taxon>
        <taxon>Pleionea</taxon>
    </lineage>
</organism>
<dbReference type="InterPro" id="IPR017853">
    <property type="entry name" value="GH"/>
</dbReference>
<name>A0AA51RSP2_9GAMM</name>
<dbReference type="Gene3D" id="3.20.20.80">
    <property type="entry name" value="Glycosidases"/>
    <property type="match status" value="1"/>
</dbReference>
<dbReference type="AlphaFoldDB" id="A0AA51RSP2"/>
<dbReference type="SUPFAM" id="SSF51445">
    <property type="entry name" value="(Trans)glycosidases"/>
    <property type="match status" value="1"/>
</dbReference>
<dbReference type="Proteomes" id="UP001239782">
    <property type="component" value="Chromosome"/>
</dbReference>
<dbReference type="GO" id="GO:0016998">
    <property type="term" value="P:cell wall macromolecule catabolic process"/>
    <property type="evidence" value="ECO:0007669"/>
    <property type="project" value="InterPro"/>
</dbReference>
<evidence type="ECO:0000313" key="5">
    <source>
        <dbReference type="EMBL" id="WMS86788.1"/>
    </source>
</evidence>
<dbReference type="EMBL" id="CP133548">
    <property type="protein sequence ID" value="WMS86788.1"/>
    <property type="molecule type" value="Genomic_DNA"/>
</dbReference>
<comment type="similarity">
    <text evidence="1">Belongs to the glycosyl hydrolase 25 family.</text>
</comment>
<feature type="region of interest" description="Disordered" evidence="4">
    <location>
        <begin position="55"/>
        <end position="78"/>
    </location>
</feature>
<dbReference type="SMART" id="SM00641">
    <property type="entry name" value="Glyco_25"/>
    <property type="match status" value="1"/>
</dbReference>
<evidence type="ECO:0000313" key="6">
    <source>
        <dbReference type="Proteomes" id="UP001239782"/>
    </source>
</evidence>
<reference evidence="5 6" key="1">
    <citation type="submission" date="2023-08" db="EMBL/GenBank/DDBJ databases">
        <title>Pleionea litopenaei sp. nov., isolated from stomach of juvenile Litopenaeus vannamei.</title>
        <authorList>
            <person name="Rho A.M."/>
            <person name="Hwang C.Y."/>
        </authorList>
    </citation>
    <scope>NUCLEOTIDE SEQUENCE [LARGE SCALE GENOMIC DNA]</scope>
    <source>
        <strain evidence="5 6">HL-JVS1</strain>
    </source>
</reference>
<keyword evidence="3" id="KW-0326">Glycosidase</keyword>
<dbReference type="GO" id="GO:0009253">
    <property type="term" value="P:peptidoglycan catabolic process"/>
    <property type="evidence" value="ECO:0007669"/>
    <property type="project" value="InterPro"/>
</dbReference>
<dbReference type="KEGG" id="plei:Q9312_16325"/>
<dbReference type="PROSITE" id="PS51904">
    <property type="entry name" value="GLYCOSYL_HYDROL_F25_2"/>
    <property type="match status" value="1"/>
</dbReference>
<evidence type="ECO:0000256" key="2">
    <source>
        <dbReference type="ARBA" id="ARBA00022801"/>
    </source>
</evidence>
<dbReference type="PANTHER" id="PTHR34135">
    <property type="entry name" value="LYSOZYME"/>
    <property type="match status" value="1"/>
</dbReference>
<evidence type="ECO:0000256" key="4">
    <source>
        <dbReference type="SAM" id="MobiDB-lite"/>
    </source>
</evidence>
<dbReference type="InterPro" id="IPR018077">
    <property type="entry name" value="Glyco_hydro_fam25_subgr"/>
</dbReference>
<protein>
    <submittedName>
        <fullName evidence="5">GH25 family lysozyme</fullName>
    </submittedName>
</protein>
<sequence>MSLKMKREEREISLSSPKASSLISKSSQLLIFILTGLILTKSLAADLIASPTTSGHKKLAQTSEKTEKNLSSNQLSKERSQELRGIDISHYQNQIDWNQLTNSDLRFMYFKASQGISYIDSMFASNATNANQIGVPFGAYHFFDANKDPMQQANNYLQQISNVQWHLRPVIDAETLNKEPPSTLAERMKLWIDQVEKNTSCDVIIYTSENFWHKYLAKDFAHTTLWLADYTEKAPDDRWTLWQRSQDGRILGINGHIDIDILRSHSNNLESIICKEQ</sequence>